<dbReference type="GO" id="GO:0000243">
    <property type="term" value="C:commitment complex"/>
    <property type="evidence" value="ECO:0000318"/>
    <property type="project" value="GO_Central"/>
</dbReference>
<dbReference type="Proteomes" id="UP000036987">
    <property type="component" value="Unassembled WGS sequence"/>
</dbReference>
<evidence type="ECO:0000313" key="2">
    <source>
        <dbReference type="EMBL" id="KMZ72711.1"/>
    </source>
</evidence>
<dbReference type="GO" id="GO:0071004">
    <property type="term" value="C:U2-type prespliceosome"/>
    <property type="evidence" value="ECO:0000318"/>
    <property type="project" value="GO_Central"/>
</dbReference>
<reference evidence="3" key="1">
    <citation type="journal article" date="2016" name="Nature">
        <title>The genome of the seagrass Zostera marina reveals angiosperm adaptation to the sea.</title>
        <authorList>
            <person name="Olsen J.L."/>
            <person name="Rouze P."/>
            <person name="Verhelst B."/>
            <person name="Lin Y.-C."/>
            <person name="Bayer T."/>
            <person name="Collen J."/>
            <person name="Dattolo E."/>
            <person name="De Paoli E."/>
            <person name="Dittami S."/>
            <person name="Maumus F."/>
            <person name="Michel G."/>
            <person name="Kersting A."/>
            <person name="Lauritano C."/>
            <person name="Lohaus R."/>
            <person name="Toepel M."/>
            <person name="Tonon T."/>
            <person name="Vanneste K."/>
            <person name="Amirebrahimi M."/>
            <person name="Brakel J."/>
            <person name="Bostroem C."/>
            <person name="Chovatia M."/>
            <person name="Grimwood J."/>
            <person name="Jenkins J.W."/>
            <person name="Jueterbock A."/>
            <person name="Mraz A."/>
            <person name="Stam W.T."/>
            <person name="Tice H."/>
            <person name="Bornberg-Bauer E."/>
            <person name="Green P.J."/>
            <person name="Pearson G.A."/>
            <person name="Procaccini G."/>
            <person name="Duarte C.M."/>
            <person name="Schmutz J."/>
            <person name="Reusch T.B.H."/>
            <person name="Van de Peer Y."/>
        </authorList>
    </citation>
    <scope>NUCLEOTIDE SEQUENCE [LARGE SCALE GENOMIC DNA]</scope>
    <source>
        <strain evidence="3">cv. Finnish</strain>
    </source>
</reference>
<protein>
    <submittedName>
        <fullName evidence="2">Uncharacterized protein</fullName>
    </submittedName>
</protein>
<accession>A0A0K9PUP4</accession>
<proteinExistence type="predicted"/>
<dbReference type="GO" id="GO:0005685">
    <property type="term" value="C:U1 snRNP"/>
    <property type="evidence" value="ECO:0000318"/>
    <property type="project" value="GO_Central"/>
</dbReference>
<gene>
    <name evidence="2" type="ORF">ZOSMA_15G00490</name>
</gene>
<evidence type="ECO:0000256" key="1">
    <source>
        <dbReference type="SAM" id="MobiDB-lite"/>
    </source>
</evidence>
<feature type="region of interest" description="Disordered" evidence="1">
    <location>
        <begin position="535"/>
        <end position="559"/>
    </location>
</feature>
<comment type="caution">
    <text evidence="2">The sequence shown here is derived from an EMBL/GenBank/DDBJ whole genome shotgun (WGS) entry which is preliminary data.</text>
</comment>
<dbReference type="GO" id="GO:0000395">
    <property type="term" value="P:mRNA 5'-splice site recognition"/>
    <property type="evidence" value="ECO:0000318"/>
    <property type="project" value="GO_Central"/>
</dbReference>
<keyword evidence="3" id="KW-1185">Reference proteome</keyword>
<dbReference type="AlphaFoldDB" id="A0A0K9PUP4"/>
<feature type="region of interest" description="Disordered" evidence="1">
    <location>
        <begin position="447"/>
        <end position="471"/>
    </location>
</feature>
<sequence length="559" mass="63854">MFMHGGCGQINYVSNIVSSSLTSQPSVSETLRLTDRIDISHLFIEFVDLYGTISEIEKAWSLHRKLFPHLFRPYSSSGSNLETKLASNSLHGKLDPDIDNASNAFKDAIDENLDRQNSNNSSEAQDHNLENLSMNEMKKCQTVSSLIVNASENEKKFSDNEISYNTESNETQLKSNMPGRTQISLLQDEFHMQKNYPIFPESQEGDTHSSFPDLTDLKINTSNATSHAENLLPDKLQEEKHPEQAPPSTASHFYNEVSGVNSSQIHCIGQTLDSSSLAKSGSAQVEIPPGANQQILNIHGYESQQQVCQMQYQQYYQEQSKLGMAISQGEKSGTSPYIHPNLHQQSFHPSYPFQSMVPPSEAQAYSQNAGQYSSFQYGQEFPSQMWNYYYQQQLYHIQLLQQQNLLLQQQNLQMQLKQNIGNTSQPCKTSPLQWDHEQEELNLAHKEYHHQKSKQTQNLEIEKQRQSQQNIQHYQSELQTFDAQKQQQQLTSHQLQHQQLQFQKQLEHSHHDHQMQITPLDIQALSKKYLQGQEVSSENIQQHNGATCSSSLSPPLQEQ</sequence>
<name>A0A0K9PUP4_ZOSMR</name>
<organism evidence="2 3">
    <name type="scientific">Zostera marina</name>
    <name type="common">Eelgrass</name>
    <dbReference type="NCBI Taxonomy" id="29655"/>
    <lineage>
        <taxon>Eukaryota</taxon>
        <taxon>Viridiplantae</taxon>
        <taxon>Streptophyta</taxon>
        <taxon>Embryophyta</taxon>
        <taxon>Tracheophyta</taxon>
        <taxon>Spermatophyta</taxon>
        <taxon>Magnoliopsida</taxon>
        <taxon>Liliopsida</taxon>
        <taxon>Zosteraceae</taxon>
        <taxon>Zostera</taxon>
    </lineage>
</organism>
<dbReference type="EMBL" id="LFYR01000620">
    <property type="protein sequence ID" value="KMZ72711.1"/>
    <property type="molecule type" value="Genomic_DNA"/>
</dbReference>
<evidence type="ECO:0000313" key="3">
    <source>
        <dbReference type="Proteomes" id="UP000036987"/>
    </source>
</evidence>
<dbReference type="STRING" id="29655.A0A0K9PUP4"/>